<dbReference type="EC" id="2.3.1.16" evidence="7"/>
<dbReference type="RefSeq" id="WP_135944598.1">
    <property type="nucleotide sequence ID" value="NZ_BMEI01000002.1"/>
</dbReference>
<dbReference type="PANTHER" id="PTHR43365">
    <property type="entry name" value="BLR7806 PROTEIN"/>
    <property type="match status" value="1"/>
</dbReference>
<reference evidence="7 8" key="1">
    <citation type="journal article" date="2013" name="Int. J. Syst. Evol. Microbiol.">
        <title>Marinicauda pacifica gen. nov., sp. nov., a prosthecate alphaproteobacterium of the family Hyphomonadaceae isolated from deep seawater.</title>
        <authorList>
            <person name="Zhang X.Y."/>
            <person name="Li G.W."/>
            <person name="Wang C.S."/>
            <person name="Zhang Y.J."/>
            <person name="Xu X.W."/>
            <person name="Li H."/>
            <person name="Liu A."/>
            <person name="Liu C."/>
            <person name="Xie B.B."/>
            <person name="Qin Q.L."/>
            <person name="Xu Z."/>
            <person name="Chen X.L."/>
            <person name="Zhou B.C."/>
            <person name="Zhang Y.Z."/>
        </authorList>
    </citation>
    <scope>NUCLEOTIDE SEQUENCE [LARGE SCALE GENOMIC DNA]</scope>
    <source>
        <strain evidence="7 8">P-1 km-3</strain>
    </source>
</reference>
<dbReference type="AlphaFoldDB" id="A0A4S2HAK6"/>
<dbReference type="Gene3D" id="3.40.47.10">
    <property type="match status" value="2"/>
</dbReference>
<comment type="similarity">
    <text evidence="1 4">Belongs to the thiolase-like superfamily. Thiolase family.</text>
</comment>
<dbReference type="Pfam" id="PF00108">
    <property type="entry name" value="Thiolase_N"/>
    <property type="match status" value="1"/>
</dbReference>
<evidence type="ECO:0000259" key="6">
    <source>
        <dbReference type="Pfam" id="PF02803"/>
    </source>
</evidence>
<dbReference type="InterPro" id="IPR020616">
    <property type="entry name" value="Thiolase_N"/>
</dbReference>
<dbReference type="NCBIfam" id="TIGR01930">
    <property type="entry name" value="AcCoA-C-Actrans"/>
    <property type="match status" value="1"/>
</dbReference>
<accession>A0A4S2HAK6</accession>
<dbReference type="SUPFAM" id="SSF53901">
    <property type="entry name" value="Thiolase-like"/>
    <property type="match status" value="2"/>
</dbReference>
<dbReference type="GO" id="GO:0003988">
    <property type="term" value="F:acetyl-CoA C-acyltransferase activity"/>
    <property type="evidence" value="ECO:0007669"/>
    <property type="project" value="UniProtKB-EC"/>
</dbReference>
<evidence type="ECO:0000256" key="3">
    <source>
        <dbReference type="ARBA" id="ARBA00023315"/>
    </source>
</evidence>
<keyword evidence="3 4" id="KW-0012">Acyltransferase</keyword>
<dbReference type="InterPro" id="IPR016039">
    <property type="entry name" value="Thiolase-like"/>
</dbReference>
<dbReference type="PANTHER" id="PTHR43365:SF1">
    <property type="entry name" value="ACETYL-COA C-ACYLTRANSFERASE"/>
    <property type="match status" value="1"/>
</dbReference>
<dbReference type="InterPro" id="IPR002155">
    <property type="entry name" value="Thiolase"/>
</dbReference>
<organism evidence="7 8">
    <name type="scientific">Marinicauda pacifica</name>
    <dbReference type="NCBI Taxonomy" id="1133559"/>
    <lineage>
        <taxon>Bacteria</taxon>
        <taxon>Pseudomonadati</taxon>
        <taxon>Pseudomonadota</taxon>
        <taxon>Alphaproteobacteria</taxon>
        <taxon>Maricaulales</taxon>
        <taxon>Maricaulaceae</taxon>
        <taxon>Marinicauda</taxon>
    </lineage>
</organism>
<dbReference type="Pfam" id="PF02803">
    <property type="entry name" value="Thiolase_C"/>
    <property type="match status" value="1"/>
</dbReference>
<dbReference type="InterPro" id="IPR020613">
    <property type="entry name" value="Thiolase_CS"/>
</dbReference>
<dbReference type="PIRSF" id="PIRSF000429">
    <property type="entry name" value="Ac-CoA_Ac_transf"/>
    <property type="match status" value="1"/>
</dbReference>
<dbReference type="Proteomes" id="UP000305451">
    <property type="component" value="Unassembled WGS sequence"/>
</dbReference>
<feature type="domain" description="Thiolase C-terminal" evidence="6">
    <location>
        <begin position="278"/>
        <end position="400"/>
    </location>
</feature>
<evidence type="ECO:0000256" key="1">
    <source>
        <dbReference type="ARBA" id="ARBA00010982"/>
    </source>
</evidence>
<proteinExistence type="inferred from homology"/>
<dbReference type="EMBL" id="SRXV01000002">
    <property type="protein sequence ID" value="TGY92960.1"/>
    <property type="molecule type" value="Genomic_DNA"/>
</dbReference>
<protein>
    <submittedName>
        <fullName evidence="7">Acetyl-CoA C-acyltransferase</fullName>
        <ecNumber evidence="7">2.3.1.16</ecNumber>
    </submittedName>
</protein>
<keyword evidence="2 4" id="KW-0808">Transferase</keyword>
<dbReference type="OrthoDB" id="7623727at2"/>
<gene>
    <name evidence="7" type="ORF">E5162_07790</name>
</gene>
<evidence type="ECO:0000256" key="4">
    <source>
        <dbReference type="RuleBase" id="RU003557"/>
    </source>
</evidence>
<name>A0A4S2HAK6_9PROT</name>
<feature type="domain" description="Thiolase N-terminal" evidence="5">
    <location>
        <begin position="4"/>
        <end position="228"/>
    </location>
</feature>
<dbReference type="PROSITE" id="PS00737">
    <property type="entry name" value="THIOLASE_2"/>
    <property type="match status" value="1"/>
</dbReference>
<evidence type="ECO:0000313" key="7">
    <source>
        <dbReference type="EMBL" id="TGY92960.1"/>
    </source>
</evidence>
<keyword evidence="8" id="KW-1185">Reference proteome</keyword>
<comment type="caution">
    <text evidence="7">The sequence shown here is derived from an EMBL/GenBank/DDBJ whole genome shotgun (WGS) entry which is preliminary data.</text>
</comment>
<dbReference type="CDD" id="cd00751">
    <property type="entry name" value="thiolase"/>
    <property type="match status" value="1"/>
</dbReference>
<evidence type="ECO:0000259" key="5">
    <source>
        <dbReference type="Pfam" id="PF00108"/>
    </source>
</evidence>
<evidence type="ECO:0000313" key="8">
    <source>
        <dbReference type="Proteomes" id="UP000305451"/>
    </source>
</evidence>
<evidence type="ECO:0000256" key="2">
    <source>
        <dbReference type="ARBA" id="ARBA00022679"/>
    </source>
</evidence>
<dbReference type="InterPro" id="IPR020617">
    <property type="entry name" value="Thiolase_C"/>
</dbReference>
<sequence length="401" mass="41761">MDIYVYDAVRSPRGKSKETGGLAALTPHELVGQLLSSLKDRNGPDSVTRAESLTLGCVGQVGAQGGHLALVSRLHAGLPDTLRALTLNNFCVSGLTAINMSAEEAQARGDDRLRLAGGVEMMSRVPFMGDKAFYYADARTAQSLNYVPVALSADLMATMEGFTKEDLDRVTARSHQRAAKAWEAGGLDEVIAIRAEDGSVALAIDESIRADTTVDSLAALAPAFAEMGAQGFDAMMLKSRPELAEIHHLHSVANCPPTCDGAALALVGTKAAGEAAELKPKARIRALGEATADPVLQLTAGFAAMEKALEGAGMTLGDLDRIEFMEAFAATPTKFERDYEPDLDKVNPEGGHLAMGHPMGASGAILLATLIGGLERSGGQTGLAVVHGGSGVGSAIVVERV</sequence>